<feature type="signal peptide" evidence="14">
    <location>
        <begin position="1"/>
        <end position="27"/>
    </location>
</feature>
<keyword evidence="17" id="KW-0418">Kinase</keyword>
<evidence type="ECO:0000259" key="16">
    <source>
        <dbReference type="Pfam" id="PF23598"/>
    </source>
</evidence>
<dbReference type="Pfam" id="PF23598">
    <property type="entry name" value="LRR_14"/>
    <property type="match status" value="1"/>
</dbReference>
<comment type="subcellular location">
    <subcellularLocation>
        <location evidence="1">Cell membrane</location>
        <topology evidence="1">Single-pass type I membrane protein</topology>
    </subcellularLocation>
</comment>
<evidence type="ECO:0000313" key="17">
    <source>
        <dbReference type="EMBL" id="KAK1256841.1"/>
    </source>
</evidence>
<evidence type="ECO:0000256" key="4">
    <source>
        <dbReference type="ARBA" id="ARBA00022553"/>
    </source>
</evidence>
<keyword evidence="8" id="KW-0677">Repeat</keyword>
<evidence type="ECO:0000256" key="6">
    <source>
        <dbReference type="ARBA" id="ARBA00022692"/>
    </source>
</evidence>
<feature type="transmembrane region" description="Helical" evidence="13">
    <location>
        <begin position="845"/>
        <end position="868"/>
    </location>
</feature>
<dbReference type="PANTHER" id="PTHR48063:SF112">
    <property type="entry name" value="RECEPTOR LIKE PROTEIN 30-LIKE"/>
    <property type="match status" value="1"/>
</dbReference>
<feature type="domain" description="Leucine-rich repeat-containing N-terminal plant-type" evidence="15">
    <location>
        <begin position="39"/>
        <end position="74"/>
    </location>
</feature>
<keyword evidence="4" id="KW-0597">Phosphoprotein</keyword>
<evidence type="ECO:0000259" key="15">
    <source>
        <dbReference type="Pfam" id="PF08263"/>
    </source>
</evidence>
<evidence type="ECO:0000256" key="7">
    <source>
        <dbReference type="ARBA" id="ARBA00022729"/>
    </source>
</evidence>
<dbReference type="Pfam" id="PF00560">
    <property type="entry name" value="LRR_1"/>
    <property type="match status" value="10"/>
</dbReference>
<evidence type="ECO:0000256" key="3">
    <source>
        <dbReference type="ARBA" id="ARBA00022475"/>
    </source>
</evidence>
<dbReference type="EMBL" id="JAUJYN010000077">
    <property type="protein sequence ID" value="KAK1256841.1"/>
    <property type="molecule type" value="Genomic_DNA"/>
</dbReference>
<evidence type="ECO:0000256" key="1">
    <source>
        <dbReference type="ARBA" id="ARBA00004251"/>
    </source>
</evidence>
<protein>
    <submittedName>
        <fullName evidence="17">Receptor-like protein kinase 5</fullName>
    </submittedName>
</protein>
<dbReference type="SUPFAM" id="SSF52058">
    <property type="entry name" value="L domain-like"/>
    <property type="match status" value="2"/>
</dbReference>
<feature type="chain" id="PRO_5043877473" evidence="14">
    <location>
        <begin position="28"/>
        <end position="906"/>
    </location>
</feature>
<keyword evidence="5" id="KW-0433">Leucine-rich repeat</keyword>
<reference evidence="17" key="2">
    <citation type="submission" date="2023-06" db="EMBL/GenBank/DDBJ databases">
        <authorList>
            <person name="Ma L."/>
            <person name="Liu K.-W."/>
            <person name="Li Z."/>
            <person name="Hsiao Y.-Y."/>
            <person name="Qi Y."/>
            <person name="Fu T."/>
            <person name="Tang G."/>
            <person name="Zhang D."/>
            <person name="Sun W.-H."/>
            <person name="Liu D.-K."/>
            <person name="Li Y."/>
            <person name="Chen G.-Z."/>
            <person name="Liu X.-D."/>
            <person name="Liao X.-Y."/>
            <person name="Jiang Y.-T."/>
            <person name="Yu X."/>
            <person name="Hao Y."/>
            <person name="Huang J."/>
            <person name="Zhao X.-W."/>
            <person name="Ke S."/>
            <person name="Chen Y.-Y."/>
            <person name="Wu W.-L."/>
            <person name="Hsu J.-L."/>
            <person name="Lin Y.-F."/>
            <person name="Huang M.-D."/>
            <person name="Li C.-Y."/>
            <person name="Huang L."/>
            <person name="Wang Z.-W."/>
            <person name="Zhao X."/>
            <person name="Zhong W.-Y."/>
            <person name="Peng D.-H."/>
            <person name="Ahmad S."/>
            <person name="Lan S."/>
            <person name="Zhang J.-S."/>
            <person name="Tsai W.-C."/>
            <person name="Van De Peer Y."/>
            <person name="Liu Z.-J."/>
        </authorList>
    </citation>
    <scope>NUCLEOTIDE SEQUENCE</scope>
    <source>
        <strain evidence="17">SCP</strain>
        <tissue evidence="17">Leaves</tissue>
    </source>
</reference>
<dbReference type="FunFam" id="3.80.10.10:FF:000722">
    <property type="entry name" value="Leucine-rich repeat receptor-like protein kinase"/>
    <property type="match status" value="1"/>
</dbReference>
<dbReference type="Gene3D" id="3.80.10.10">
    <property type="entry name" value="Ribonuclease Inhibitor"/>
    <property type="match status" value="4"/>
</dbReference>
<evidence type="ECO:0000256" key="11">
    <source>
        <dbReference type="ARBA" id="ARBA00023180"/>
    </source>
</evidence>
<feature type="region of interest" description="Disordered" evidence="12">
    <location>
        <begin position="815"/>
        <end position="836"/>
    </location>
</feature>
<dbReference type="Pfam" id="PF08263">
    <property type="entry name" value="LRRNT_2"/>
    <property type="match status" value="1"/>
</dbReference>
<dbReference type="PRINTS" id="PR00019">
    <property type="entry name" value="LEURICHRPT"/>
</dbReference>
<keyword evidence="3" id="KW-1003">Cell membrane</keyword>
<dbReference type="InterPro" id="IPR013210">
    <property type="entry name" value="LRR_N_plant-typ"/>
</dbReference>
<reference evidence="17" key="1">
    <citation type="journal article" date="2023" name="Nat. Commun.">
        <title>Diploid and tetraploid genomes of Acorus and the evolution of monocots.</title>
        <authorList>
            <person name="Ma L."/>
            <person name="Liu K.W."/>
            <person name="Li Z."/>
            <person name="Hsiao Y.Y."/>
            <person name="Qi Y."/>
            <person name="Fu T."/>
            <person name="Tang G.D."/>
            <person name="Zhang D."/>
            <person name="Sun W.H."/>
            <person name="Liu D.K."/>
            <person name="Li Y."/>
            <person name="Chen G.Z."/>
            <person name="Liu X.D."/>
            <person name="Liao X.Y."/>
            <person name="Jiang Y.T."/>
            <person name="Yu X."/>
            <person name="Hao Y."/>
            <person name="Huang J."/>
            <person name="Zhao X.W."/>
            <person name="Ke S."/>
            <person name="Chen Y.Y."/>
            <person name="Wu W.L."/>
            <person name="Hsu J.L."/>
            <person name="Lin Y.F."/>
            <person name="Huang M.D."/>
            <person name="Li C.Y."/>
            <person name="Huang L."/>
            <person name="Wang Z.W."/>
            <person name="Zhao X."/>
            <person name="Zhong W.Y."/>
            <person name="Peng D.H."/>
            <person name="Ahmad S."/>
            <person name="Lan S."/>
            <person name="Zhang J.S."/>
            <person name="Tsai W.C."/>
            <person name="Van de Peer Y."/>
            <person name="Liu Z.J."/>
        </authorList>
    </citation>
    <scope>NUCLEOTIDE SEQUENCE</scope>
    <source>
        <strain evidence="17">SCP</strain>
    </source>
</reference>
<dbReference type="InterPro" id="IPR032675">
    <property type="entry name" value="LRR_dom_sf"/>
</dbReference>
<gene>
    <name evidence="17" type="ORF">QJS04_geneDACA024443</name>
</gene>
<keyword evidence="9 13" id="KW-1133">Transmembrane helix</keyword>
<dbReference type="FunFam" id="3.80.10.10:FF:000095">
    <property type="entry name" value="LRR receptor-like serine/threonine-protein kinase GSO1"/>
    <property type="match status" value="2"/>
</dbReference>
<comment type="caution">
    <text evidence="17">The sequence shown here is derived from an EMBL/GenBank/DDBJ whole genome shotgun (WGS) entry which is preliminary data.</text>
</comment>
<keyword evidence="7 14" id="KW-0732">Signal</keyword>
<evidence type="ECO:0000256" key="5">
    <source>
        <dbReference type="ARBA" id="ARBA00022614"/>
    </source>
</evidence>
<feature type="domain" description="Disease resistance R13L4/SHOC-2-like LRR" evidence="16">
    <location>
        <begin position="189"/>
        <end position="384"/>
    </location>
</feature>
<evidence type="ECO:0000256" key="8">
    <source>
        <dbReference type="ARBA" id="ARBA00022737"/>
    </source>
</evidence>
<evidence type="ECO:0000256" key="13">
    <source>
        <dbReference type="SAM" id="Phobius"/>
    </source>
</evidence>
<organism evidence="17 18">
    <name type="scientific">Acorus gramineus</name>
    <name type="common">Dwarf sweet flag</name>
    <dbReference type="NCBI Taxonomy" id="55184"/>
    <lineage>
        <taxon>Eukaryota</taxon>
        <taxon>Viridiplantae</taxon>
        <taxon>Streptophyta</taxon>
        <taxon>Embryophyta</taxon>
        <taxon>Tracheophyta</taxon>
        <taxon>Spermatophyta</taxon>
        <taxon>Magnoliopsida</taxon>
        <taxon>Liliopsida</taxon>
        <taxon>Acoraceae</taxon>
        <taxon>Acorus</taxon>
    </lineage>
</organism>
<keyword evidence="17" id="KW-0675">Receptor</keyword>
<dbReference type="PANTHER" id="PTHR48063">
    <property type="entry name" value="LRR RECEPTOR-LIKE KINASE"/>
    <property type="match status" value="1"/>
</dbReference>
<dbReference type="AlphaFoldDB" id="A0AAV8ZWM6"/>
<evidence type="ECO:0000256" key="10">
    <source>
        <dbReference type="ARBA" id="ARBA00023136"/>
    </source>
</evidence>
<evidence type="ECO:0000256" key="14">
    <source>
        <dbReference type="SAM" id="SignalP"/>
    </source>
</evidence>
<dbReference type="GO" id="GO:0005886">
    <property type="term" value="C:plasma membrane"/>
    <property type="evidence" value="ECO:0007669"/>
    <property type="project" value="UniProtKB-SubCell"/>
</dbReference>
<dbReference type="GO" id="GO:0016301">
    <property type="term" value="F:kinase activity"/>
    <property type="evidence" value="ECO:0007669"/>
    <property type="project" value="UniProtKB-KW"/>
</dbReference>
<evidence type="ECO:0000313" key="18">
    <source>
        <dbReference type="Proteomes" id="UP001179952"/>
    </source>
</evidence>
<accession>A0AAV8ZWM6</accession>
<name>A0AAV8ZWM6_ACOGR</name>
<proteinExistence type="inferred from homology"/>
<keyword evidence="18" id="KW-1185">Reference proteome</keyword>
<dbReference type="Proteomes" id="UP001179952">
    <property type="component" value="Unassembled WGS sequence"/>
</dbReference>
<evidence type="ECO:0000256" key="9">
    <source>
        <dbReference type="ARBA" id="ARBA00022989"/>
    </source>
</evidence>
<keyword evidence="10 13" id="KW-0472">Membrane</keyword>
<dbReference type="InterPro" id="IPR055414">
    <property type="entry name" value="LRR_R13L4/SHOC2-like"/>
</dbReference>
<comment type="similarity">
    <text evidence="2">Belongs to the RLP family.</text>
</comment>
<keyword evidence="6 13" id="KW-0812">Transmembrane</keyword>
<sequence length="906" mass="100683">MTEYTKTCVVWLLWFLLCVATINLCLCNSLSSATCWEIERQALLKLKAGLVDPANQLSTWTDEDCCRWRGVSCDNQTGHVVKIDLQRDFGSFFRGYFNGTIPPQLGNLSILEILDVGNNLHLRADDLQWLSGLLSLQHLDLTYVNLTKSSDWSHMIFRLPSLSVLKLGNCGLHSLPSSIKNLYANSTRLSVLDLSRNDFDSEIPGCLFNISSLTYLDLTYSNFNGQIPSAFENLIFLEVLLLMQSNNLKGNLPDILEQAGSFRYLRTLDLRYNMISGSIPASIGRLSFLSKLYLSGNQLNGTVPNIIGQLSDLKVLDLADNSLQGIISEHHFTNLMKLQELDMSSNSLVLNVTPGWVPPFHLKVIGLGSCHLGGYFPKWLHTQSKFIALNLSNTRISDTIPDWLWNLSSQVVLLDLSQNEIRGMLPMSFSSTDIDDINLSYNKFEGSLPRLPSRPFSLDLASNSFTGPIAFGNNEVFLSHLILSNNKINGSIPSSICKLEELAVLDISNNQLSGELPTCRKNFTNLMVVNLANNNLSGEIPTMMCQHPYPYLEALRLSNNSFSGEIPSSMKDCTDLVMVDLGQNKLHGNIPTWMGESLSSLVFLRLRSNFFGGTIPPQICELSSLQVLDLADNNLTGNLPVCIGNFSKMIVNPNASQPTLNIPEFGASAGDFGNYIFPNYKYSLPLVRDGEEREYTNNLPLVTNIDLSDNSLVGEIPEGLLNLLGLQCLNLSGNYLTGNIPLKIGVMQSMMTLDLSRNELSGQIPPSLSNLSFLNHLNLSFNNLSGRIPTGSQLQTLNDTSVYMGNSYLCGPPLPQECPGDGPSQNPSFTSKENEDEGGDIQEMLWFYLGIVSGFVLGCWMVWGVLFFKRSWRIAYFLVVDDLYDKVYVTSVLGIRRLKEMKGRRT</sequence>
<dbReference type="InterPro" id="IPR046956">
    <property type="entry name" value="RLP23-like"/>
</dbReference>
<dbReference type="SMART" id="SM00369">
    <property type="entry name" value="LRR_TYP"/>
    <property type="match status" value="9"/>
</dbReference>
<dbReference type="InterPro" id="IPR003591">
    <property type="entry name" value="Leu-rich_rpt_typical-subtyp"/>
</dbReference>
<evidence type="ECO:0000256" key="2">
    <source>
        <dbReference type="ARBA" id="ARBA00009592"/>
    </source>
</evidence>
<evidence type="ECO:0000256" key="12">
    <source>
        <dbReference type="SAM" id="MobiDB-lite"/>
    </source>
</evidence>
<dbReference type="InterPro" id="IPR001611">
    <property type="entry name" value="Leu-rich_rpt"/>
</dbReference>
<keyword evidence="11" id="KW-0325">Glycoprotein</keyword>
<keyword evidence="17" id="KW-0808">Transferase</keyword>